<reference evidence="6" key="1">
    <citation type="submission" date="2017-09" db="EMBL/GenBank/DDBJ databases">
        <title>Genome evolution observed in wild isolates of Caulobacter crescentus.</title>
        <authorList>
            <person name="Ely B."/>
            <person name="Wilson K."/>
            <person name="Scott D."/>
        </authorList>
    </citation>
    <scope>NUCLEOTIDE SEQUENCE [LARGE SCALE GENOMIC DNA]</scope>
    <source>
        <strain evidence="6">CB13b1a</strain>
    </source>
</reference>
<dbReference type="AlphaFoldDB" id="A0A290MJW2"/>
<proteinExistence type="predicted"/>
<sequence>MSRPPTEPAQVRLKMADIAKLAGVSTSTVSRALAGNPSIPQTLRDQISELARTHGYVINQSARSLRLQRTHTIGLIVPLGHERDQLISDPFFLEMIGRLADEITGRGYEVLLNKVVAPRADWLRQIVQAHRSDGLLIIGQSDQHDALNALADTYRPLVVWGGDIPGRRYCTVGSDNVAGARRATEHMIAQGRRRIAFLGLPGAPEVELRREGYLQALRAAGLPPCPELSAPAHFTVESAEPSVRALIDSGAAFDGVLAASDLIAVTAINALTAAGRSVPAEISVVGFDDISLARYSAPPLTTVRQDLAKGAHIMVDLLFQRIADEPTESVFMTPELIVRGT</sequence>
<organism evidence="5 6">
    <name type="scientific">Caulobacter vibrioides</name>
    <name type="common">Caulobacter crescentus</name>
    <dbReference type="NCBI Taxonomy" id="155892"/>
    <lineage>
        <taxon>Bacteria</taxon>
        <taxon>Pseudomonadati</taxon>
        <taxon>Pseudomonadota</taxon>
        <taxon>Alphaproteobacteria</taxon>
        <taxon>Caulobacterales</taxon>
        <taxon>Caulobacteraceae</taxon>
        <taxon>Caulobacter</taxon>
    </lineage>
</organism>
<dbReference type="Proteomes" id="UP000217311">
    <property type="component" value="Chromosome"/>
</dbReference>
<evidence type="ECO:0000313" key="6">
    <source>
        <dbReference type="Proteomes" id="UP000217311"/>
    </source>
</evidence>
<dbReference type="RefSeq" id="WP_096051765.1">
    <property type="nucleotide sequence ID" value="NZ_CP023315.3"/>
</dbReference>
<dbReference type="SUPFAM" id="SSF47413">
    <property type="entry name" value="lambda repressor-like DNA-binding domains"/>
    <property type="match status" value="1"/>
</dbReference>
<dbReference type="CDD" id="cd01392">
    <property type="entry name" value="HTH_LacI"/>
    <property type="match status" value="1"/>
</dbReference>
<feature type="domain" description="HTH lacI-type" evidence="4">
    <location>
        <begin position="13"/>
        <end position="67"/>
    </location>
</feature>
<keyword evidence="3" id="KW-0804">Transcription</keyword>
<dbReference type="EMBL" id="CP023315">
    <property type="protein sequence ID" value="ATC32345.1"/>
    <property type="molecule type" value="Genomic_DNA"/>
</dbReference>
<dbReference type="SUPFAM" id="SSF53822">
    <property type="entry name" value="Periplasmic binding protein-like I"/>
    <property type="match status" value="1"/>
</dbReference>
<keyword evidence="2" id="KW-0238">DNA-binding</keyword>
<dbReference type="Gene3D" id="1.10.260.40">
    <property type="entry name" value="lambda repressor-like DNA-binding domains"/>
    <property type="match status" value="1"/>
</dbReference>
<dbReference type="PROSITE" id="PS50932">
    <property type="entry name" value="HTH_LACI_2"/>
    <property type="match status" value="1"/>
</dbReference>
<accession>A0A290MJW2</accession>
<evidence type="ECO:0000256" key="3">
    <source>
        <dbReference type="ARBA" id="ARBA00023163"/>
    </source>
</evidence>
<dbReference type="InterPro" id="IPR010982">
    <property type="entry name" value="Lambda_DNA-bd_dom_sf"/>
</dbReference>
<evidence type="ECO:0000313" key="5">
    <source>
        <dbReference type="EMBL" id="ATC32345.1"/>
    </source>
</evidence>
<keyword evidence="1" id="KW-0805">Transcription regulation</keyword>
<dbReference type="PROSITE" id="PS00356">
    <property type="entry name" value="HTH_LACI_1"/>
    <property type="match status" value="1"/>
</dbReference>
<dbReference type="InterPro" id="IPR028082">
    <property type="entry name" value="Peripla_BP_I"/>
</dbReference>
<evidence type="ECO:0000259" key="4">
    <source>
        <dbReference type="PROSITE" id="PS50932"/>
    </source>
</evidence>
<dbReference type="PANTHER" id="PTHR30146:SF120">
    <property type="entry name" value="ALANINE RACEMASE"/>
    <property type="match status" value="1"/>
</dbReference>
<dbReference type="Pfam" id="PF13377">
    <property type="entry name" value="Peripla_BP_3"/>
    <property type="match status" value="1"/>
</dbReference>
<evidence type="ECO:0000256" key="1">
    <source>
        <dbReference type="ARBA" id="ARBA00023015"/>
    </source>
</evidence>
<evidence type="ECO:0000256" key="2">
    <source>
        <dbReference type="ARBA" id="ARBA00023125"/>
    </source>
</evidence>
<gene>
    <name evidence="5" type="ORF">CA606_08250</name>
</gene>
<name>A0A290MJW2_CAUVI</name>
<dbReference type="GO" id="GO:0000976">
    <property type="term" value="F:transcription cis-regulatory region binding"/>
    <property type="evidence" value="ECO:0007669"/>
    <property type="project" value="TreeGrafter"/>
</dbReference>
<dbReference type="Pfam" id="PF00356">
    <property type="entry name" value="LacI"/>
    <property type="match status" value="1"/>
</dbReference>
<dbReference type="GO" id="GO:0003700">
    <property type="term" value="F:DNA-binding transcription factor activity"/>
    <property type="evidence" value="ECO:0007669"/>
    <property type="project" value="TreeGrafter"/>
</dbReference>
<protein>
    <submittedName>
        <fullName evidence="5">LacI family transcriptional regulator</fullName>
    </submittedName>
</protein>
<dbReference type="PANTHER" id="PTHR30146">
    <property type="entry name" value="LACI-RELATED TRANSCRIPTIONAL REPRESSOR"/>
    <property type="match status" value="1"/>
</dbReference>
<dbReference type="InterPro" id="IPR000843">
    <property type="entry name" value="HTH_LacI"/>
</dbReference>
<dbReference type="InterPro" id="IPR046335">
    <property type="entry name" value="LacI/GalR-like_sensor"/>
</dbReference>
<dbReference type="Gene3D" id="3.40.50.2300">
    <property type="match status" value="2"/>
</dbReference>
<dbReference type="CDD" id="cd06295">
    <property type="entry name" value="PBP1_CelR"/>
    <property type="match status" value="1"/>
</dbReference>
<dbReference type="SMART" id="SM00354">
    <property type="entry name" value="HTH_LACI"/>
    <property type="match status" value="1"/>
</dbReference>